<protein>
    <submittedName>
        <fullName evidence="3">CbiX/SirB N-terminal domain-containing protein</fullName>
    </submittedName>
</protein>
<name>A0ABT8DQ00_9BURK</name>
<keyword evidence="4" id="KW-1185">Reference proteome</keyword>
<evidence type="ECO:0000313" key="4">
    <source>
        <dbReference type="Proteomes" id="UP001228044"/>
    </source>
</evidence>
<dbReference type="CDD" id="cd03416">
    <property type="entry name" value="CbiX_SirB_N"/>
    <property type="match status" value="1"/>
</dbReference>
<dbReference type="PANTHER" id="PTHR33542:SF5">
    <property type="entry name" value="FERROCHELATASE CHE1"/>
    <property type="match status" value="1"/>
</dbReference>
<dbReference type="Pfam" id="PF01903">
    <property type="entry name" value="CbiX"/>
    <property type="match status" value="1"/>
</dbReference>
<keyword evidence="1" id="KW-0479">Metal-binding</keyword>
<proteinExistence type="predicted"/>
<dbReference type="Gene3D" id="3.40.50.1400">
    <property type="match status" value="1"/>
</dbReference>
<sequence length="122" mass="13381">MDGLLLFAHGARDPAWAQPFEDVARDIALARPGLPLRLAYLEFMEPGLEQAARALLAQGCSRVHIVPMFLGAGGHVRKDVPALVARLREEFPAVVWTQHPALGDQPLVKRAMAQTSLSFMEN</sequence>
<dbReference type="InterPro" id="IPR050963">
    <property type="entry name" value="Sirohydro_Cobaltochel/CbiX"/>
</dbReference>
<evidence type="ECO:0000313" key="3">
    <source>
        <dbReference type="EMBL" id="MDN3920425.1"/>
    </source>
</evidence>
<dbReference type="RefSeq" id="WP_290358724.1">
    <property type="nucleotide sequence ID" value="NZ_JAUHHC010000002.1"/>
</dbReference>
<dbReference type="Proteomes" id="UP001228044">
    <property type="component" value="Unassembled WGS sequence"/>
</dbReference>
<reference evidence="3 4" key="1">
    <citation type="submission" date="2023-06" db="EMBL/GenBank/DDBJ databases">
        <title>Pelomonas sp. PFR6 16S ribosomal RNA gene Genome sequencing and assembly.</title>
        <authorList>
            <person name="Woo H."/>
        </authorList>
    </citation>
    <scope>NUCLEOTIDE SEQUENCE [LARGE SCALE GENOMIC DNA]</scope>
    <source>
        <strain evidence="3 4">PFR6</strain>
    </source>
</reference>
<evidence type="ECO:0000256" key="2">
    <source>
        <dbReference type="ARBA" id="ARBA00023239"/>
    </source>
</evidence>
<comment type="caution">
    <text evidence="3">The sequence shown here is derived from an EMBL/GenBank/DDBJ whole genome shotgun (WGS) entry which is preliminary data.</text>
</comment>
<keyword evidence="2" id="KW-0456">Lyase</keyword>
<organism evidence="3 4">
    <name type="scientific">Roseateles violae</name>
    <dbReference type="NCBI Taxonomy" id="3058042"/>
    <lineage>
        <taxon>Bacteria</taxon>
        <taxon>Pseudomonadati</taxon>
        <taxon>Pseudomonadota</taxon>
        <taxon>Betaproteobacteria</taxon>
        <taxon>Burkholderiales</taxon>
        <taxon>Sphaerotilaceae</taxon>
        <taxon>Roseateles</taxon>
    </lineage>
</organism>
<accession>A0ABT8DQ00</accession>
<dbReference type="EMBL" id="JAUHHC010000002">
    <property type="protein sequence ID" value="MDN3920425.1"/>
    <property type="molecule type" value="Genomic_DNA"/>
</dbReference>
<dbReference type="PANTHER" id="PTHR33542">
    <property type="entry name" value="SIROHYDROCHLORIN FERROCHELATASE, CHLOROPLASTIC"/>
    <property type="match status" value="1"/>
</dbReference>
<evidence type="ECO:0000256" key="1">
    <source>
        <dbReference type="ARBA" id="ARBA00022723"/>
    </source>
</evidence>
<dbReference type="InterPro" id="IPR002762">
    <property type="entry name" value="CbiX-like"/>
</dbReference>
<dbReference type="SUPFAM" id="SSF53800">
    <property type="entry name" value="Chelatase"/>
    <property type="match status" value="1"/>
</dbReference>
<gene>
    <name evidence="3" type="ORF">QWJ38_09070</name>
</gene>